<reference evidence="2" key="1">
    <citation type="submission" date="2020-04" db="EMBL/GenBank/DDBJ databases">
        <authorList>
            <person name="Chiriac C."/>
            <person name="Salcher M."/>
            <person name="Ghai R."/>
            <person name="Kavagutti S V."/>
        </authorList>
    </citation>
    <scope>NUCLEOTIDE SEQUENCE</scope>
</reference>
<name>A0A6J5L3A9_9CAUD</name>
<dbReference type="GO" id="GO:0003677">
    <property type="term" value="F:DNA binding"/>
    <property type="evidence" value="ECO:0007669"/>
    <property type="project" value="InterPro"/>
</dbReference>
<dbReference type="InterPro" id="IPR000551">
    <property type="entry name" value="MerR-type_HTH_dom"/>
</dbReference>
<dbReference type="GO" id="GO:0006355">
    <property type="term" value="P:regulation of DNA-templated transcription"/>
    <property type="evidence" value="ECO:0007669"/>
    <property type="project" value="InterPro"/>
</dbReference>
<evidence type="ECO:0000313" key="2">
    <source>
        <dbReference type="EMBL" id="CAB4127737.1"/>
    </source>
</evidence>
<dbReference type="SUPFAM" id="SSF46955">
    <property type="entry name" value="Putative DNA-binding domain"/>
    <property type="match status" value="1"/>
</dbReference>
<gene>
    <name evidence="3" type="ORF">UFOVP268_33</name>
    <name evidence="2" type="ORF">UFOVP97_15</name>
</gene>
<dbReference type="Pfam" id="PF00376">
    <property type="entry name" value="MerR"/>
    <property type="match status" value="1"/>
</dbReference>
<dbReference type="EMBL" id="LR796216">
    <property type="protein sequence ID" value="CAB4127737.1"/>
    <property type="molecule type" value="Genomic_DNA"/>
</dbReference>
<evidence type="ECO:0000259" key="1">
    <source>
        <dbReference type="Pfam" id="PF00376"/>
    </source>
</evidence>
<feature type="domain" description="HTH merR-type" evidence="1">
    <location>
        <begin position="9"/>
        <end position="46"/>
    </location>
</feature>
<dbReference type="CDD" id="cd04761">
    <property type="entry name" value="HTH_MerR-SF"/>
    <property type="match status" value="1"/>
</dbReference>
<evidence type="ECO:0000313" key="3">
    <source>
        <dbReference type="EMBL" id="CAB4134236.1"/>
    </source>
</evidence>
<proteinExistence type="predicted"/>
<accession>A0A6J5L3A9</accession>
<protein>
    <submittedName>
        <fullName evidence="2">HTH_MerR-SF domain containing protein</fullName>
    </submittedName>
</protein>
<organism evidence="2">
    <name type="scientific">uncultured Caudovirales phage</name>
    <dbReference type="NCBI Taxonomy" id="2100421"/>
    <lineage>
        <taxon>Viruses</taxon>
        <taxon>Duplodnaviria</taxon>
        <taxon>Heunggongvirae</taxon>
        <taxon>Uroviricota</taxon>
        <taxon>Caudoviricetes</taxon>
        <taxon>Peduoviridae</taxon>
        <taxon>Maltschvirus</taxon>
        <taxon>Maltschvirus maltsch</taxon>
    </lineage>
</organism>
<sequence>MINIDEYMTISQAGKLLGVTTNTLRNWEKMGKIKSIRHPMNNRRTFKKIDIYAVLEHMDKLTKE</sequence>
<dbReference type="Gene3D" id="1.10.1660.10">
    <property type="match status" value="1"/>
</dbReference>
<dbReference type="EMBL" id="LR796286">
    <property type="protein sequence ID" value="CAB4134236.1"/>
    <property type="molecule type" value="Genomic_DNA"/>
</dbReference>
<dbReference type="InterPro" id="IPR009061">
    <property type="entry name" value="DNA-bd_dom_put_sf"/>
</dbReference>